<dbReference type="GO" id="GO:0005524">
    <property type="term" value="F:ATP binding"/>
    <property type="evidence" value="ECO:0007669"/>
    <property type="project" value="UniProtKB-KW"/>
</dbReference>
<accession>A0A1G6XDL8</accession>
<keyword evidence="9" id="KW-0812">Transmembrane</keyword>
<evidence type="ECO:0000256" key="7">
    <source>
        <dbReference type="ARBA" id="ARBA00022840"/>
    </source>
</evidence>
<keyword evidence="12" id="KW-1185">Reference proteome</keyword>
<evidence type="ECO:0000256" key="5">
    <source>
        <dbReference type="ARBA" id="ARBA00022741"/>
    </source>
</evidence>
<keyword evidence="6 11" id="KW-0418">Kinase</keyword>
<dbReference type="Pfam" id="PF02518">
    <property type="entry name" value="HATPase_c"/>
    <property type="match status" value="1"/>
</dbReference>
<evidence type="ECO:0000313" key="11">
    <source>
        <dbReference type="EMBL" id="SDD76334.1"/>
    </source>
</evidence>
<evidence type="ECO:0000259" key="10">
    <source>
        <dbReference type="PROSITE" id="PS50109"/>
    </source>
</evidence>
<keyword evidence="4" id="KW-0808">Transferase</keyword>
<sequence>MSSNDSAVRAGRGPSARFRARFAGGVRGPFTRWPRTADAALAVLAFCLTVFFVDGPGDSTVFRAVDEVPVFALAAIAVASGALWWRRRSPFAVLGIALVLWGAVTGYSGSEPGWAAVIALYSAGRYARSVRWGVAGVAAVVALVSVSAWRSGGDRWWEDTVIGSVILFGVWYVGRVLRLRRLRAADRVREREAEVLRIAAEERTRIARELHDVVAHRVSLMTVQARGARAVAAEDPAAAVEAMGAVEDAGRQALAELRHLLGVLRPAEGDLDLGPQPGLAALPRLVEQMREAGVGVALDAKGLPELPGRTELSAYRIVQESLTNVLKHAGPGARAEVRLSVDREALVIEVRDDGLGSEPSQDATTGHGLIGLRERASLLGGSLRAGPRPEGGFEVAARLPLGGRAA</sequence>
<evidence type="ECO:0000256" key="2">
    <source>
        <dbReference type="ARBA" id="ARBA00012438"/>
    </source>
</evidence>
<dbReference type="InterPro" id="IPR036890">
    <property type="entry name" value="HATPase_C_sf"/>
</dbReference>
<dbReference type="Gene3D" id="3.30.565.10">
    <property type="entry name" value="Histidine kinase-like ATPase, C-terminal domain"/>
    <property type="match status" value="1"/>
</dbReference>
<keyword evidence="7" id="KW-0067">ATP-binding</keyword>
<evidence type="ECO:0000256" key="9">
    <source>
        <dbReference type="SAM" id="Phobius"/>
    </source>
</evidence>
<dbReference type="OrthoDB" id="227596at2"/>
<dbReference type="GO" id="GO:0000155">
    <property type="term" value="F:phosphorelay sensor kinase activity"/>
    <property type="evidence" value="ECO:0007669"/>
    <property type="project" value="InterPro"/>
</dbReference>
<dbReference type="RefSeq" id="WP_091035322.1">
    <property type="nucleotide sequence ID" value="NZ_FNAD01000007.1"/>
</dbReference>
<dbReference type="SUPFAM" id="SSF55874">
    <property type="entry name" value="ATPase domain of HSP90 chaperone/DNA topoisomerase II/histidine kinase"/>
    <property type="match status" value="1"/>
</dbReference>
<dbReference type="SMART" id="SM00387">
    <property type="entry name" value="HATPase_c"/>
    <property type="match status" value="1"/>
</dbReference>
<keyword evidence="9" id="KW-1133">Transmembrane helix</keyword>
<feature type="transmembrane region" description="Helical" evidence="9">
    <location>
        <begin position="130"/>
        <end position="149"/>
    </location>
</feature>
<dbReference type="PROSITE" id="PS50109">
    <property type="entry name" value="HIS_KIN"/>
    <property type="match status" value="1"/>
</dbReference>
<dbReference type="STRING" id="58114.SAMN05216270_107119"/>
<feature type="domain" description="Histidine kinase" evidence="10">
    <location>
        <begin position="316"/>
        <end position="403"/>
    </location>
</feature>
<evidence type="ECO:0000256" key="4">
    <source>
        <dbReference type="ARBA" id="ARBA00022679"/>
    </source>
</evidence>
<feature type="transmembrane region" description="Helical" evidence="9">
    <location>
        <begin position="68"/>
        <end position="85"/>
    </location>
</feature>
<dbReference type="InterPro" id="IPR011712">
    <property type="entry name" value="Sig_transdc_His_kin_sub3_dim/P"/>
</dbReference>
<name>A0A1G6XDL8_9ACTN</name>
<dbReference type="Pfam" id="PF07730">
    <property type="entry name" value="HisKA_3"/>
    <property type="match status" value="1"/>
</dbReference>
<feature type="transmembrane region" description="Helical" evidence="9">
    <location>
        <begin position="39"/>
        <end position="56"/>
    </location>
</feature>
<evidence type="ECO:0000256" key="3">
    <source>
        <dbReference type="ARBA" id="ARBA00022553"/>
    </source>
</evidence>
<evidence type="ECO:0000313" key="12">
    <source>
        <dbReference type="Proteomes" id="UP000198949"/>
    </source>
</evidence>
<dbReference type="AlphaFoldDB" id="A0A1G6XDL8"/>
<keyword evidence="9" id="KW-0472">Membrane</keyword>
<evidence type="ECO:0000256" key="8">
    <source>
        <dbReference type="ARBA" id="ARBA00023012"/>
    </source>
</evidence>
<feature type="transmembrane region" description="Helical" evidence="9">
    <location>
        <begin position="161"/>
        <end position="177"/>
    </location>
</feature>
<dbReference type="InterPro" id="IPR005467">
    <property type="entry name" value="His_kinase_dom"/>
</dbReference>
<keyword evidence="3" id="KW-0597">Phosphoprotein</keyword>
<dbReference type="InterPro" id="IPR050482">
    <property type="entry name" value="Sensor_HK_TwoCompSys"/>
</dbReference>
<proteinExistence type="predicted"/>
<dbReference type="EC" id="2.7.13.3" evidence="2"/>
<organism evidence="11 12">
    <name type="scientific">Glycomyces harbinensis</name>
    <dbReference type="NCBI Taxonomy" id="58114"/>
    <lineage>
        <taxon>Bacteria</taxon>
        <taxon>Bacillati</taxon>
        <taxon>Actinomycetota</taxon>
        <taxon>Actinomycetes</taxon>
        <taxon>Glycomycetales</taxon>
        <taxon>Glycomycetaceae</taxon>
        <taxon>Glycomyces</taxon>
    </lineage>
</organism>
<dbReference type="Proteomes" id="UP000198949">
    <property type="component" value="Unassembled WGS sequence"/>
</dbReference>
<gene>
    <name evidence="11" type="ORF">SAMN05216270_107119</name>
</gene>
<feature type="transmembrane region" description="Helical" evidence="9">
    <location>
        <begin position="91"/>
        <end position="109"/>
    </location>
</feature>
<protein>
    <recommendedName>
        <fullName evidence="2">histidine kinase</fullName>
        <ecNumber evidence="2">2.7.13.3</ecNumber>
    </recommendedName>
</protein>
<reference evidence="12" key="1">
    <citation type="submission" date="2016-10" db="EMBL/GenBank/DDBJ databases">
        <authorList>
            <person name="Varghese N."/>
            <person name="Submissions S."/>
        </authorList>
    </citation>
    <scope>NUCLEOTIDE SEQUENCE [LARGE SCALE GENOMIC DNA]</scope>
    <source>
        <strain evidence="12">CGMCC 4.3516</strain>
    </source>
</reference>
<evidence type="ECO:0000256" key="1">
    <source>
        <dbReference type="ARBA" id="ARBA00000085"/>
    </source>
</evidence>
<keyword evidence="8" id="KW-0902">Two-component regulatory system</keyword>
<dbReference type="EMBL" id="FNAD01000007">
    <property type="protein sequence ID" value="SDD76334.1"/>
    <property type="molecule type" value="Genomic_DNA"/>
</dbReference>
<comment type="catalytic activity">
    <reaction evidence="1">
        <text>ATP + protein L-histidine = ADP + protein N-phospho-L-histidine.</text>
        <dbReference type="EC" id="2.7.13.3"/>
    </reaction>
</comment>
<dbReference type="Gene3D" id="1.20.5.1930">
    <property type="match status" value="1"/>
</dbReference>
<dbReference type="GO" id="GO:0046983">
    <property type="term" value="F:protein dimerization activity"/>
    <property type="evidence" value="ECO:0007669"/>
    <property type="project" value="InterPro"/>
</dbReference>
<dbReference type="PANTHER" id="PTHR24421:SF10">
    <property type="entry name" value="NITRATE_NITRITE SENSOR PROTEIN NARQ"/>
    <property type="match status" value="1"/>
</dbReference>
<keyword evidence="5" id="KW-0547">Nucleotide-binding</keyword>
<dbReference type="GO" id="GO:0016020">
    <property type="term" value="C:membrane"/>
    <property type="evidence" value="ECO:0007669"/>
    <property type="project" value="InterPro"/>
</dbReference>
<evidence type="ECO:0000256" key="6">
    <source>
        <dbReference type="ARBA" id="ARBA00022777"/>
    </source>
</evidence>
<dbReference type="PANTHER" id="PTHR24421">
    <property type="entry name" value="NITRATE/NITRITE SENSOR PROTEIN NARX-RELATED"/>
    <property type="match status" value="1"/>
</dbReference>
<dbReference type="CDD" id="cd16917">
    <property type="entry name" value="HATPase_UhpB-NarQ-NarX-like"/>
    <property type="match status" value="1"/>
</dbReference>
<dbReference type="InterPro" id="IPR003594">
    <property type="entry name" value="HATPase_dom"/>
</dbReference>